<accession>A0A5N8WEQ8</accession>
<feature type="region of interest" description="Disordered" evidence="1">
    <location>
        <begin position="237"/>
        <end position="525"/>
    </location>
</feature>
<dbReference type="OrthoDB" id="4337967at2"/>
<dbReference type="Proteomes" id="UP000326979">
    <property type="component" value="Unassembled WGS sequence"/>
</dbReference>
<evidence type="ECO:0000313" key="2">
    <source>
        <dbReference type="EMBL" id="MPY45960.1"/>
    </source>
</evidence>
<keyword evidence="2" id="KW-0396">Initiation factor</keyword>
<protein>
    <submittedName>
        <fullName evidence="2">Translation initiation factor IF-2</fullName>
    </submittedName>
</protein>
<dbReference type="AlphaFoldDB" id="A0A5N8WEQ8"/>
<dbReference type="RefSeq" id="WP_152791177.1">
    <property type="nucleotide sequence ID" value="NZ_BAABEQ010000116.1"/>
</dbReference>
<evidence type="ECO:0000313" key="3">
    <source>
        <dbReference type="Proteomes" id="UP000326979"/>
    </source>
</evidence>
<comment type="caution">
    <text evidence="2">The sequence shown here is derived from an EMBL/GenBank/DDBJ whole genome shotgun (WGS) entry which is preliminary data.</text>
</comment>
<dbReference type="GO" id="GO:0003743">
    <property type="term" value="F:translation initiation factor activity"/>
    <property type="evidence" value="ECO:0007669"/>
    <property type="project" value="UniProtKB-KW"/>
</dbReference>
<dbReference type="EMBL" id="VJZE01000547">
    <property type="protein sequence ID" value="MPY45960.1"/>
    <property type="molecule type" value="Genomic_DNA"/>
</dbReference>
<sequence length="525" mass="52603">MAGESTGTGGGGTSFENMSHEQMLAWLDQANAGTVQAAADRLATAAKEITKIAEELKIRPQWVEWKGEGADAFRTWTADLANATLRLGDFSEDSAKWLGQASDAIARAQAAIPRDTKSAQANLAAATSAHNDPDAASVAAKSASELEALAASREKVRQEAAAEMVKLGQAYQLSATQMNGLERPKFPPPPEAVLPEDARKVNDGTLLTRSGAASQADVSAGTGPASVVHADVAADDTGAPRASTHGRALPEQSVPRQDAPPTRMGIDSVDTLLPEKQTATGPVGGPPGSGRVDGTGTGAAPQTGWIPQVPGGRAGTPISGRQGQGHPTATGRMPQLPGQAVPSPNPARVPGNAGIVGGRPVTPPSATPTQGIPRGTVVGAEAATGRGPMGPTNSTTTPAGRVVGQRGQAPSRRPPFPNGGVVGGSPQQTGRVATGTGNSGVAGSSGTASGSTTRGGIVGGASSAARPGETRGTGTPRAPRPPSSTSTGTSFSTGTGGGSGQPRRSAEDEKTRRQGPRRTMPPVTG</sequence>
<gene>
    <name evidence="2" type="ORF">FNH04_40475</name>
</gene>
<reference evidence="2 3" key="1">
    <citation type="submission" date="2019-07" db="EMBL/GenBank/DDBJ databases">
        <title>New species of Amycolatopsis and Streptomyces.</title>
        <authorList>
            <person name="Duangmal K."/>
            <person name="Teo W.F.A."/>
            <person name="Lipun K."/>
        </authorList>
    </citation>
    <scope>NUCLEOTIDE SEQUENCE [LARGE SCALE GENOMIC DNA]</scope>
    <source>
        <strain evidence="2 3">TISTR 2346</strain>
    </source>
</reference>
<feature type="compositionally biased region" description="Low complexity" evidence="1">
    <location>
        <begin position="433"/>
        <end position="455"/>
    </location>
</feature>
<keyword evidence="3" id="KW-1185">Reference proteome</keyword>
<organism evidence="2 3">
    <name type="scientific">Streptomyces phyllanthi</name>
    <dbReference type="NCBI Taxonomy" id="1803180"/>
    <lineage>
        <taxon>Bacteria</taxon>
        <taxon>Bacillati</taxon>
        <taxon>Actinomycetota</taxon>
        <taxon>Actinomycetes</taxon>
        <taxon>Kitasatosporales</taxon>
        <taxon>Streptomycetaceae</taxon>
        <taxon>Streptomyces</taxon>
    </lineage>
</organism>
<feature type="compositionally biased region" description="Low complexity" evidence="1">
    <location>
        <begin position="466"/>
        <end position="493"/>
    </location>
</feature>
<evidence type="ECO:0000256" key="1">
    <source>
        <dbReference type="SAM" id="MobiDB-lite"/>
    </source>
</evidence>
<feature type="compositionally biased region" description="Gly residues" evidence="1">
    <location>
        <begin position="282"/>
        <end position="297"/>
    </location>
</feature>
<proteinExistence type="predicted"/>
<keyword evidence="2" id="KW-0648">Protein biosynthesis</keyword>
<name>A0A5N8WEQ8_9ACTN</name>